<dbReference type="GO" id="GO:0008081">
    <property type="term" value="F:phosphoric diester hydrolase activity"/>
    <property type="evidence" value="ECO:0007669"/>
    <property type="project" value="InterPro"/>
</dbReference>
<organism evidence="1 2">
    <name type="scientific">Formosa sediminum</name>
    <dbReference type="NCBI Taxonomy" id="2594004"/>
    <lineage>
        <taxon>Bacteria</taxon>
        <taxon>Pseudomonadati</taxon>
        <taxon>Bacteroidota</taxon>
        <taxon>Flavobacteriia</taxon>
        <taxon>Flavobacteriales</taxon>
        <taxon>Flavobacteriaceae</taxon>
        <taxon>Formosa</taxon>
    </lineage>
</organism>
<dbReference type="OrthoDB" id="195526at2"/>
<dbReference type="Gene3D" id="3.20.20.190">
    <property type="entry name" value="Phosphatidylinositol (PI) phosphodiesterase"/>
    <property type="match status" value="1"/>
</dbReference>
<dbReference type="AlphaFoldDB" id="A0A516GVH1"/>
<gene>
    <name evidence="1" type="ORF">FNB79_16630</name>
</gene>
<evidence type="ECO:0000313" key="1">
    <source>
        <dbReference type="EMBL" id="QDO95528.1"/>
    </source>
</evidence>
<reference evidence="1 2" key="1">
    <citation type="submission" date="2019-07" db="EMBL/GenBank/DDBJ databases">
        <title>Genome sequencing for Formosa sp. PS13.</title>
        <authorList>
            <person name="Park S.-J."/>
        </authorList>
    </citation>
    <scope>NUCLEOTIDE SEQUENCE [LARGE SCALE GENOMIC DNA]</scope>
    <source>
        <strain evidence="1 2">PS13</strain>
    </source>
</reference>
<evidence type="ECO:0000313" key="2">
    <source>
        <dbReference type="Proteomes" id="UP000319209"/>
    </source>
</evidence>
<sequence length="353" mass="40299">MKRYIIVCLFCILCYKGNCQFDTLRINQIQVIGSHNSYKKEIEPKLYEVLEKKDTTHCIQALQYEHIPIVDQLNMGLRNLEIDVFADSKGGSYANPKGLELTDIDESYDPRNEMLQPGFKILHILDIDFRTHYYTLQSCLNDLKTWSDLNPNHDPIFITLEAKDGKENVFGTMPETFSKQLFNELDIALIKGLGINKLITPDVVRGNYATLEAAVLHNNWPKLKAARGKFLFILDDSGRKRDLYIEDHAALKNRVMFVNAAPGTPEAATLFRNNPEDNSIKTLVSKGYIIRTRADAGTKEARANDYSHFNMAKLSGAQIITTDYYLPSKLFKSDYHISFKNNTYIRENPVTGN</sequence>
<dbReference type="InterPro" id="IPR017946">
    <property type="entry name" value="PLC-like_Pdiesterase_TIM-brl"/>
</dbReference>
<dbReference type="GO" id="GO:0006629">
    <property type="term" value="P:lipid metabolic process"/>
    <property type="evidence" value="ECO:0007669"/>
    <property type="project" value="InterPro"/>
</dbReference>
<proteinExistence type="predicted"/>
<dbReference type="Pfam" id="PF16670">
    <property type="entry name" value="PI-PLC-C1"/>
    <property type="match status" value="1"/>
</dbReference>
<name>A0A516GVH1_9FLAO</name>
<evidence type="ECO:0008006" key="3">
    <source>
        <dbReference type="Google" id="ProtNLM"/>
    </source>
</evidence>
<dbReference type="Proteomes" id="UP000319209">
    <property type="component" value="Chromosome"/>
</dbReference>
<dbReference type="EMBL" id="CP041637">
    <property type="protein sequence ID" value="QDO95528.1"/>
    <property type="molecule type" value="Genomic_DNA"/>
</dbReference>
<accession>A0A516GVH1</accession>
<dbReference type="CDD" id="cd08589">
    <property type="entry name" value="PI-PLCc_SaPLC1_like"/>
    <property type="match status" value="1"/>
</dbReference>
<dbReference type="KEGG" id="fop:FNB79_16630"/>
<keyword evidence="2" id="KW-1185">Reference proteome</keyword>
<dbReference type="SUPFAM" id="SSF51695">
    <property type="entry name" value="PLC-like phosphodiesterases"/>
    <property type="match status" value="1"/>
</dbReference>
<protein>
    <recommendedName>
        <fullName evidence="3">Calcium-dependent phosphoinositide phospholipase C</fullName>
    </recommendedName>
</protein>
<dbReference type="InterPro" id="IPR032075">
    <property type="entry name" value="PI-PLC-C1"/>
</dbReference>